<dbReference type="AlphaFoldDB" id="A0AA87YZF6"/>
<evidence type="ECO:0000313" key="1">
    <source>
        <dbReference type="EMBL" id="GMN20865.1"/>
    </source>
</evidence>
<dbReference type="Proteomes" id="UP001187192">
    <property type="component" value="Unassembled WGS sequence"/>
</dbReference>
<organism evidence="1 2">
    <name type="scientific">Ficus carica</name>
    <name type="common">Common fig</name>
    <dbReference type="NCBI Taxonomy" id="3494"/>
    <lineage>
        <taxon>Eukaryota</taxon>
        <taxon>Viridiplantae</taxon>
        <taxon>Streptophyta</taxon>
        <taxon>Embryophyta</taxon>
        <taxon>Tracheophyta</taxon>
        <taxon>Spermatophyta</taxon>
        <taxon>Magnoliopsida</taxon>
        <taxon>eudicotyledons</taxon>
        <taxon>Gunneridae</taxon>
        <taxon>Pentapetalae</taxon>
        <taxon>rosids</taxon>
        <taxon>fabids</taxon>
        <taxon>Rosales</taxon>
        <taxon>Moraceae</taxon>
        <taxon>Ficeae</taxon>
        <taxon>Ficus</taxon>
    </lineage>
</organism>
<dbReference type="EMBL" id="BTGU01007764">
    <property type="protein sequence ID" value="GMN20865.1"/>
    <property type="molecule type" value="Genomic_DNA"/>
</dbReference>
<keyword evidence="2" id="KW-1185">Reference proteome</keyword>
<name>A0AA87YZF6_FICCA</name>
<proteinExistence type="predicted"/>
<accession>A0AA87YZF6</accession>
<sequence>MTKKKVSTLREYILLTLSHAEGRPTANPEWVRDRLKELFDCRAILVAKESHSESGYNLHAGILNRDASKNTATKRIRRVFHEWEGRTLDVQFHRNWASICRYLLKQDGQPLVWGEFSLDEIRDIAADASPKSATKVRTSTPAEQLQLMETTPPDIIIQKLERCGDWYEIYDDPILGGLAVHSFL</sequence>
<protein>
    <submittedName>
        <fullName evidence="1">Uncharacterized protein</fullName>
    </submittedName>
</protein>
<gene>
    <name evidence="1" type="ORF">TIFTF001_050082</name>
</gene>
<reference evidence="1" key="1">
    <citation type="submission" date="2023-07" db="EMBL/GenBank/DDBJ databases">
        <title>draft genome sequence of fig (Ficus carica).</title>
        <authorList>
            <person name="Takahashi T."/>
            <person name="Nishimura K."/>
        </authorList>
    </citation>
    <scope>NUCLEOTIDE SEQUENCE</scope>
</reference>
<evidence type="ECO:0000313" key="2">
    <source>
        <dbReference type="Proteomes" id="UP001187192"/>
    </source>
</evidence>
<comment type="caution">
    <text evidence="1">The sequence shown here is derived from an EMBL/GenBank/DDBJ whole genome shotgun (WGS) entry which is preliminary data.</text>
</comment>